<protein>
    <submittedName>
        <fullName evidence="2">Uncharacterized protein</fullName>
    </submittedName>
</protein>
<name>A0A2P7QNH7_9SPHN</name>
<sequence length="149" mass="15907">MSKSATDLMQEIIFSAVLDVIAALKASSKGLPNTLLRDLNAIHQNTTFADLPKELQTAISASVSASFSRLLKEGYAVAPRDAASARPMQARGDVPRGPRGDGPPRGPRGDGPPRGGRRDDRPGGPRRDRPEGRTGERTGPRPPRKPPAR</sequence>
<dbReference type="AlphaFoldDB" id="A0A2P7QNH7"/>
<comment type="caution">
    <text evidence="2">The sequence shown here is derived from an EMBL/GenBank/DDBJ whole genome shotgun (WGS) entry which is preliminary data.</text>
</comment>
<evidence type="ECO:0000313" key="3">
    <source>
        <dbReference type="Proteomes" id="UP000241167"/>
    </source>
</evidence>
<proteinExistence type="predicted"/>
<accession>A0A2P7QNH7</accession>
<reference evidence="2 3" key="1">
    <citation type="submission" date="2018-03" db="EMBL/GenBank/DDBJ databases">
        <title>The draft genome of Sphingosinicella sp. GL-C-18.</title>
        <authorList>
            <person name="Liu L."/>
            <person name="Li L."/>
            <person name="Liang L."/>
            <person name="Zhang X."/>
            <person name="Wang T."/>
        </authorList>
    </citation>
    <scope>NUCLEOTIDE SEQUENCE [LARGE SCALE GENOMIC DNA]</scope>
    <source>
        <strain evidence="2 3">GL-C-18</strain>
    </source>
</reference>
<feature type="compositionally biased region" description="Basic and acidic residues" evidence="1">
    <location>
        <begin position="116"/>
        <end position="139"/>
    </location>
</feature>
<keyword evidence="3" id="KW-1185">Reference proteome</keyword>
<feature type="region of interest" description="Disordered" evidence="1">
    <location>
        <begin position="78"/>
        <end position="149"/>
    </location>
</feature>
<evidence type="ECO:0000313" key="2">
    <source>
        <dbReference type="EMBL" id="PSJ39523.1"/>
    </source>
</evidence>
<dbReference type="OrthoDB" id="7572706at2"/>
<dbReference type="RefSeq" id="WP_106513424.1">
    <property type="nucleotide sequence ID" value="NZ_PXYI01000004.1"/>
</dbReference>
<evidence type="ECO:0000256" key="1">
    <source>
        <dbReference type="SAM" id="MobiDB-lite"/>
    </source>
</evidence>
<dbReference type="EMBL" id="PXYI01000004">
    <property type="protein sequence ID" value="PSJ39523.1"/>
    <property type="molecule type" value="Genomic_DNA"/>
</dbReference>
<gene>
    <name evidence="2" type="ORF">C7I55_13025</name>
</gene>
<dbReference type="Proteomes" id="UP000241167">
    <property type="component" value="Unassembled WGS sequence"/>
</dbReference>
<organism evidence="2 3">
    <name type="scientific">Allosphingosinicella deserti</name>
    <dbReference type="NCBI Taxonomy" id="2116704"/>
    <lineage>
        <taxon>Bacteria</taxon>
        <taxon>Pseudomonadati</taxon>
        <taxon>Pseudomonadota</taxon>
        <taxon>Alphaproteobacteria</taxon>
        <taxon>Sphingomonadales</taxon>
        <taxon>Sphingomonadaceae</taxon>
        <taxon>Allosphingosinicella</taxon>
    </lineage>
</organism>